<dbReference type="PIRSF" id="PIRSF016305">
    <property type="entry name" value="LCM_mtfrase"/>
    <property type="match status" value="1"/>
</dbReference>
<reference evidence="11 12" key="1">
    <citation type="journal article" date="2018" name="Mol. Biol. Evol.">
        <title>Broad Genomic Sampling Reveals a Smut Pathogenic Ancestry of the Fungal Clade Ustilaginomycotina.</title>
        <authorList>
            <person name="Kijpornyongpan T."/>
            <person name="Mondo S.J."/>
            <person name="Barry K."/>
            <person name="Sandor L."/>
            <person name="Lee J."/>
            <person name="Lipzen A."/>
            <person name="Pangilinan J."/>
            <person name="LaButti K."/>
            <person name="Hainaut M."/>
            <person name="Henrissat B."/>
            <person name="Grigoriev I.V."/>
            <person name="Spatafora J.W."/>
            <person name="Aime M.C."/>
        </authorList>
    </citation>
    <scope>NUCLEOTIDE SEQUENCE [LARGE SCALE GENOMIC DNA]</scope>
    <source>
        <strain evidence="11 12">MCA 4198</strain>
    </source>
</reference>
<feature type="compositionally biased region" description="Gly residues" evidence="10">
    <location>
        <begin position="39"/>
        <end position="50"/>
    </location>
</feature>
<evidence type="ECO:0000256" key="8">
    <source>
        <dbReference type="PIRNR" id="PIRNR016305"/>
    </source>
</evidence>
<feature type="binding site" evidence="9">
    <location>
        <begin position="262"/>
        <end position="263"/>
    </location>
    <ligand>
        <name>S-adenosyl-L-methionine</name>
        <dbReference type="ChEBI" id="CHEBI:59789"/>
    </ligand>
</feature>
<gene>
    <name evidence="11" type="ORF">FA10DRAFT_264716</name>
</gene>
<comment type="similarity">
    <text evidence="2 8">Belongs to the methyltransferase superfamily. LCMT family.</text>
</comment>
<evidence type="ECO:0000256" key="3">
    <source>
        <dbReference type="ARBA" id="ARBA00012834"/>
    </source>
</evidence>
<dbReference type="InterPro" id="IPR016651">
    <property type="entry name" value="LCMT1"/>
</dbReference>
<dbReference type="RefSeq" id="XP_025381339.1">
    <property type="nucleotide sequence ID" value="XM_025520762.1"/>
</dbReference>
<dbReference type="GeneID" id="37042678"/>
<dbReference type="OrthoDB" id="203237at2759"/>
<feature type="binding site" evidence="9">
    <location>
        <position position="160"/>
    </location>
    <ligand>
        <name>S-adenosyl-L-methionine</name>
        <dbReference type="ChEBI" id="CHEBI:59789"/>
    </ligand>
</feature>
<keyword evidence="7 8" id="KW-0949">S-adenosyl-L-methionine</keyword>
<dbReference type="STRING" id="215250.A0A316YY76"/>
<dbReference type="Proteomes" id="UP000245768">
    <property type="component" value="Unassembled WGS sequence"/>
</dbReference>
<keyword evidence="12" id="KW-1185">Reference proteome</keyword>
<feature type="binding site" evidence="9">
    <location>
        <position position="289"/>
    </location>
    <ligand>
        <name>S-adenosyl-L-methionine</name>
        <dbReference type="ChEBI" id="CHEBI:59789"/>
    </ligand>
</feature>
<proteinExistence type="inferred from homology"/>
<evidence type="ECO:0000256" key="5">
    <source>
        <dbReference type="ARBA" id="ARBA00022603"/>
    </source>
</evidence>
<accession>A0A316YY76</accession>
<organism evidence="11 12">
    <name type="scientific">Acaromyces ingoldii</name>
    <dbReference type="NCBI Taxonomy" id="215250"/>
    <lineage>
        <taxon>Eukaryota</taxon>
        <taxon>Fungi</taxon>
        <taxon>Dikarya</taxon>
        <taxon>Basidiomycota</taxon>
        <taxon>Ustilaginomycotina</taxon>
        <taxon>Exobasidiomycetes</taxon>
        <taxon>Exobasidiales</taxon>
        <taxon>Cryptobasidiaceae</taxon>
        <taxon>Acaromyces</taxon>
    </lineage>
</organism>
<evidence type="ECO:0000256" key="10">
    <source>
        <dbReference type="SAM" id="MobiDB-lite"/>
    </source>
</evidence>
<dbReference type="EC" id="2.1.1.233" evidence="3 8"/>
<dbReference type="EMBL" id="KZ819634">
    <property type="protein sequence ID" value="PWN94141.1"/>
    <property type="molecule type" value="Genomic_DNA"/>
</dbReference>
<feature type="region of interest" description="Disordered" evidence="10">
    <location>
        <begin position="1"/>
        <end position="68"/>
    </location>
</feature>
<dbReference type="PANTHER" id="PTHR13600:SF21">
    <property type="entry name" value="LEUCINE CARBOXYL METHYLTRANSFERASE 1"/>
    <property type="match status" value="1"/>
</dbReference>
<dbReference type="GO" id="GO:0032259">
    <property type="term" value="P:methylation"/>
    <property type="evidence" value="ECO:0007669"/>
    <property type="project" value="UniProtKB-KW"/>
</dbReference>
<dbReference type="GO" id="GO:0018423">
    <property type="term" value="F:protein C-terminal leucine carboxyl O-methyltransferase activity"/>
    <property type="evidence" value="ECO:0007669"/>
    <property type="project" value="UniProtKB-EC"/>
</dbReference>
<evidence type="ECO:0000313" key="11">
    <source>
        <dbReference type="EMBL" id="PWN94141.1"/>
    </source>
</evidence>
<dbReference type="FunCoup" id="A0A316YY76">
    <property type="interactions" value="299"/>
</dbReference>
<dbReference type="PANTHER" id="PTHR13600">
    <property type="entry name" value="LEUCINE CARBOXYL METHYLTRANSFERASE"/>
    <property type="match status" value="1"/>
</dbReference>
<evidence type="ECO:0000313" key="12">
    <source>
        <dbReference type="Proteomes" id="UP000245768"/>
    </source>
</evidence>
<evidence type="ECO:0000256" key="4">
    <source>
        <dbReference type="ARBA" id="ARBA00017497"/>
    </source>
</evidence>
<sequence length="432" mass="46709">MTDEEKYRVQVPSASIPPGARGGLSLGAPRLGRGRGRGRGGGTVAGGPGGPSSRPSQQEVIDGAVRATDDDALGSRLSAIEAGYLPPDPFSRLFLSTHNPLPSGSQASTPPPTFPVKSSRGSSEARAPAPPSPPPSSLTVQGTRAGAKRPPIINIGTYLRCRSIDDLVERFLADDAEAGKKKQIISLGAGSDSRFWKLSSRQEIRDKVEHYMEIDFEQVARKKIDRIRRSGDLSKALGDEDVQIDEQGTRLLAPHYSLLSQDLRSLASIESDLDAIIPDTEAPTLILAECVLAYLDPRDSRALLDLLRKKLKRPAAICYEMCIAGPSSTLDGVPAPSRFGNVMLSNLEARSLVMPGARSYSTPTLHAKRFQDAFGPLTAEEKRGAHAMTLKQVWLELDGADRDRISRLEGLDEVEELEILLDHYAVSWYGIA</sequence>
<dbReference type="InParanoid" id="A0A316YY76"/>
<dbReference type="Gene3D" id="3.40.50.150">
    <property type="entry name" value="Vaccinia Virus protein VP39"/>
    <property type="match status" value="1"/>
</dbReference>
<comment type="function">
    <text evidence="8">Methylates the carboxyl group of the C-terminal leucine residue of protein phosphatase 2A catalytic subunits to form alpha-leucine ester residues.</text>
</comment>
<feature type="region of interest" description="Disordered" evidence="10">
    <location>
        <begin position="95"/>
        <end position="145"/>
    </location>
</feature>
<evidence type="ECO:0000256" key="2">
    <source>
        <dbReference type="ARBA" id="ARBA00010703"/>
    </source>
</evidence>
<dbReference type="AlphaFoldDB" id="A0A316YY76"/>
<dbReference type="InterPro" id="IPR007213">
    <property type="entry name" value="Ppm1/Ppm2/Tcmp"/>
</dbReference>
<evidence type="ECO:0000256" key="9">
    <source>
        <dbReference type="PIRSR" id="PIRSR016305-1"/>
    </source>
</evidence>
<keyword evidence="5 8" id="KW-0489">Methyltransferase</keyword>
<feature type="binding site" evidence="9">
    <location>
        <position position="188"/>
    </location>
    <ligand>
        <name>S-adenosyl-L-methionine</name>
        <dbReference type="ChEBI" id="CHEBI:59789"/>
    </ligand>
</feature>
<feature type="compositionally biased region" description="Low complexity" evidence="10">
    <location>
        <begin position="118"/>
        <end position="127"/>
    </location>
</feature>
<dbReference type="Pfam" id="PF04072">
    <property type="entry name" value="LCM"/>
    <property type="match status" value="1"/>
</dbReference>
<evidence type="ECO:0000256" key="1">
    <source>
        <dbReference type="ARBA" id="ARBA00000724"/>
    </source>
</evidence>
<evidence type="ECO:0000256" key="6">
    <source>
        <dbReference type="ARBA" id="ARBA00022679"/>
    </source>
</evidence>
<dbReference type="SUPFAM" id="SSF53335">
    <property type="entry name" value="S-adenosyl-L-methionine-dependent methyltransferases"/>
    <property type="match status" value="1"/>
</dbReference>
<protein>
    <recommendedName>
        <fullName evidence="4 8">Leucine carboxyl methyltransferase 1</fullName>
        <ecNumber evidence="3 8">2.1.1.233</ecNumber>
    </recommendedName>
</protein>
<keyword evidence="6 8" id="KW-0808">Transferase</keyword>
<name>A0A316YY76_9BASI</name>
<comment type="catalytic activity">
    <reaction evidence="1 8">
        <text>[phosphatase 2A protein]-C-terminal L-leucine + S-adenosyl-L-methionine = [phosphatase 2A protein]-C-terminal L-leucine methyl ester + S-adenosyl-L-homocysteine</text>
        <dbReference type="Rhea" id="RHEA:48544"/>
        <dbReference type="Rhea" id="RHEA-COMP:12134"/>
        <dbReference type="Rhea" id="RHEA-COMP:12135"/>
        <dbReference type="ChEBI" id="CHEBI:57856"/>
        <dbReference type="ChEBI" id="CHEBI:59789"/>
        <dbReference type="ChEBI" id="CHEBI:90516"/>
        <dbReference type="ChEBI" id="CHEBI:90517"/>
        <dbReference type="EC" id="2.1.1.233"/>
    </reaction>
</comment>
<dbReference type="InterPro" id="IPR029063">
    <property type="entry name" value="SAM-dependent_MTases_sf"/>
</dbReference>
<feature type="compositionally biased region" description="Polar residues" evidence="10">
    <location>
        <begin position="95"/>
        <end position="108"/>
    </location>
</feature>
<evidence type="ECO:0000256" key="7">
    <source>
        <dbReference type="ARBA" id="ARBA00022691"/>
    </source>
</evidence>